<accession>A0A2Z3HEZ4</accession>
<reference evidence="2 3" key="1">
    <citation type="submission" date="2018-01" db="EMBL/GenBank/DDBJ databases">
        <title>G. obscuriglobus.</title>
        <authorList>
            <person name="Franke J."/>
            <person name="Blomberg W."/>
            <person name="Selmecki A."/>
        </authorList>
    </citation>
    <scope>NUCLEOTIDE SEQUENCE [LARGE SCALE GENOMIC DNA]</scope>
    <source>
        <strain evidence="2 3">DSM 5831</strain>
    </source>
</reference>
<dbReference type="EMBL" id="CP025958">
    <property type="protein sequence ID" value="AWM40324.1"/>
    <property type="molecule type" value="Genomic_DNA"/>
</dbReference>
<dbReference type="Proteomes" id="UP000245802">
    <property type="component" value="Chromosome"/>
</dbReference>
<dbReference type="OrthoDB" id="9775804at2"/>
<sequence length="197" mass="21208">MSTLLAPAPVPDPAPVAVRPAVPGDWTFLDHLQRLHHHAIGFLSRAALGEAIDRGRVLLALENGLPAGYLYAAPRYHRRADVAVIYQAAVSFDARRRHLGTGLVRAFAERLPATVGQVSLWCAADLEAGGFWSALGFTPVAMRAGAHNKRTHVFWCCNPRYTGSGPVGTFWVPEATRGGVVRATRTVTRLAPARGEG</sequence>
<dbReference type="PROSITE" id="PS51186">
    <property type="entry name" value="GNAT"/>
    <property type="match status" value="1"/>
</dbReference>
<evidence type="ECO:0000313" key="3">
    <source>
        <dbReference type="Proteomes" id="UP000245802"/>
    </source>
</evidence>
<dbReference type="Gene3D" id="3.40.630.30">
    <property type="match status" value="1"/>
</dbReference>
<dbReference type="GO" id="GO:0016747">
    <property type="term" value="F:acyltransferase activity, transferring groups other than amino-acyl groups"/>
    <property type="evidence" value="ECO:0007669"/>
    <property type="project" value="InterPro"/>
</dbReference>
<dbReference type="RefSeq" id="WP_081471961.1">
    <property type="nucleotide sequence ID" value="NZ_CP025958.1"/>
</dbReference>
<dbReference type="InterPro" id="IPR016181">
    <property type="entry name" value="Acyl_CoA_acyltransferase"/>
</dbReference>
<dbReference type="AlphaFoldDB" id="A0A2Z3HEZ4"/>
<protein>
    <submittedName>
        <fullName evidence="2">N-acetyltransferase</fullName>
    </submittedName>
</protein>
<name>A0A2Z3HEZ4_9BACT</name>
<evidence type="ECO:0000259" key="1">
    <source>
        <dbReference type="PROSITE" id="PS51186"/>
    </source>
</evidence>
<organism evidence="2 3">
    <name type="scientific">Gemmata obscuriglobus</name>
    <dbReference type="NCBI Taxonomy" id="114"/>
    <lineage>
        <taxon>Bacteria</taxon>
        <taxon>Pseudomonadati</taxon>
        <taxon>Planctomycetota</taxon>
        <taxon>Planctomycetia</taxon>
        <taxon>Gemmatales</taxon>
        <taxon>Gemmataceae</taxon>
        <taxon>Gemmata</taxon>
    </lineage>
</organism>
<keyword evidence="2" id="KW-0808">Transferase</keyword>
<proteinExistence type="predicted"/>
<dbReference type="SUPFAM" id="SSF55729">
    <property type="entry name" value="Acyl-CoA N-acyltransferases (Nat)"/>
    <property type="match status" value="1"/>
</dbReference>
<feature type="domain" description="N-acetyltransferase" evidence="1">
    <location>
        <begin position="16"/>
        <end position="160"/>
    </location>
</feature>
<evidence type="ECO:0000313" key="2">
    <source>
        <dbReference type="EMBL" id="AWM40324.1"/>
    </source>
</evidence>
<gene>
    <name evidence="2" type="ORF">C1280_27180</name>
</gene>
<dbReference type="KEGG" id="gog:C1280_27180"/>
<dbReference type="InterPro" id="IPR000182">
    <property type="entry name" value="GNAT_dom"/>
</dbReference>
<keyword evidence="3" id="KW-1185">Reference proteome</keyword>
<dbReference type="Pfam" id="PF00583">
    <property type="entry name" value="Acetyltransf_1"/>
    <property type="match status" value="1"/>
</dbReference>